<dbReference type="AlphaFoldDB" id="A0A1L8EI21"/>
<protein>
    <recommendedName>
        <fullName evidence="9">Membrane protein BRI3</fullName>
    </recommendedName>
    <alternativeName>
        <fullName evidence="10">Brain protein I3</fullName>
    </alternativeName>
</protein>
<comment type="subcellular location">
    <subcellularLocation>
        <location evidence="2">Cytoplasm</location>
        <location evidence="2">Perinuclear region</location>
    </subcellularLocation>
    <subcellularLocation>
        <location evidence="1">Lysosome membrane</location>
        <topology evidence="1">Multi-pass membrane protein</topology>
    </subcellularLocation>
</comment>
<evidence type="ECO:0000256" key="12">
    <source>
        <dbReference type="SAM" id="MobiDB-lite"/>
    </source>
</evidence>
<evidence type="ECO:0000256" key="5">
    <source>
        <dbReference type="ARBA" id="ARBA00022692"/>
    </source>
</evidence>
<evidence type="ECO:0000256" key="2">
    <source>
        <dbReference type="ARBA" id="ARBA00004556"/>
    </source>
</evidence>
<feature type="transmembrane region" description="Helical" evidence="13">
    <location>
        <begin position="119"/>
        <end position="142"/>
    </location>
</feature>
<evidence type="ECO:0000256" key="4">
    <source>
        <dbReference type="ARBA" id="ARBA00022490"/>
    </source>
</evidence>
<dbReference type="PANTHER" id="PTHR13551:SF1">
    <property type="entry name" value="MEMBRANE PROTEIN BRI3"/>
    <property type="match status" value="1"/>
</dbReference>
<dbReference type="PANTHER" id="PTHR13551">
    <property type="entry name" value="BRAIN PROTEIN I3"/>
    <property type="match status" value="1"/>
</dbReference>
<dbReference type="EMBL" id="GFDG01000409">
    <property type="protein sequence ID" value="JAV18390.1"/>
    <property type="molecule type" value="Transcribed_RNA"/>
</dbReference>
<evidence type="ECO:0000256" key="6">
    <source>
        <dbReference type="ARBA" id="ARBA00022989"/>
    </source>
</evidence>
<keyword evidence="7 13" id="KW-0472">Membrane</keyword>
<reference evidence="14" key="1">
    <citation type="submission" date="2017-01" db="EMBL/GenBank/DDBJ databases">
        <title>An insight into the sialome and mialome of the horn fly, Haematobia irritans.</title>
        <authorList>
            <person name="Breijo M."/>
            <person name="Boiani M."/>
            <person name="Ures X."/>
            <person name="Rocha S."/>
            <person name="Sequeira M."/>
            <person name="Ribeiro J.M."/>
        </authorList>
    </citation>
    <scope>NUCLEOTIDE SEQUENCE</scope>
</reference>
<comment type="subunit">
    <text evidence="11">Interacts with BRI3BP. Interacts with MGAT1 and IFITM3.</text>
</comment>
<keyword evidence="8" id="KW-0458">Lysosome</keyword>
<organism evidence="14">
    <name type="scientific">Haematobia irritans</name>
    <name type="common">Horn fly</name>
    <name type="synonym">Conops irritans</name>
    <dbReference type="NCBI Taxonomy" id="7368"/>
    <lineage>
        <taxon>Eukaryota</taxon>
        <taxon>Metazoa</taxon>
        <taxon>Ecdysozoa</taxon>
        <taxon>Arthropoda</taxon>
        <taxon>Hexapoda</taxon>
        <taxon>Insecta</taxon>
        <taxon>Pterygota</taxon>
        <taxon>Neoptera</taxon>
        <taxon>Endopterygota</taxon>
        <taxon>Diptera</taxon>
        <taxon>Brachycera</taxon>
        <taxon>Muscomorpha</taxon>
        <taxon>Muscoidea</taxon>
        <taxon>Muscidae</taxon>
        <taxon>Haematobia</taxon>
    </lineage>
</organism>
<accession>A0A1L8EI21</accession>
<name>A0A1L8EI21_HAEIR</name>
<evidence type="ECO:0000256" key="3">
    <source>
        <dbReference type="ARBA" id="ARBA00008090"/>
    </source>
</evidence>
<evidence type="ECO:0000256" key="8">
    <source>
        <dbReference type="ARBA" id="ARBA00023228"/>
    </source>
</evidence>
<keyword evidence="6 13" id="KW-1133">Transmembrane helix</keyword>
<comment type="similarity">
    <text evidence="3">Belongs to the BRI3 family.</text>
</comment>
<dbReference type="GO" id="GO:0005765">
    <property type="term" value="C:lysosomal membrane"/>
    <property type="evidence" value="ECO:0007669"/>
    <property type="project" value="UniProtKB-SubCell"/>
</dbReference>
<feature type="region of interest" description="Disordered" evidence="12">
    <location>
        <begin position="1"/>
        <end position="47"/>
    </location>
</feature>
<sequence length="154" mass="16439">MSEPNAPKELPPSYEEVMNTSADTTPTTQQGKYPNPNVGVTEGANQTQQQYYAPHANQSYVAGTFYPSAPASQTGYQSYGAFESTPVSVVIQPPSITQTPNIIVVGGCPACRIGILEDSYPLCGLLCALVFFPVGILCCLAMKNKRCSNCGTEF</sequence>
<evidence type="ECO:0000256" key="9">
    <source>
        <dbReference type="ARBA" id="ARBA00035284"/>
    </source>
</evidence>
<evidence type="ECO:0000256" key="7">
    <source>
        <dbReference type="ARBA" id="ARBA00023136"/>
    </source>
</evidence>
<dbReference type="InterPro" id="IPR019317">
    <property type="entry name" value="BRI3"/>
</dbReference>
<evidence type="ECO:0000256" key="11">
    <source>
        <dbReference type="ARBA" id="ARBA00046593"/>
    </source>
</evidence>
<proteinExistence type="inferred from homology"/>
<evidence type="ECO:0000256" key="13">
    <source>
        <dbReference type="SAM" id="Phobius"/>
    </source>
</evidence>
<keyword evidence="4" id="KW-0963">Cytoplasm</keyword>
<evidence type="ECO:0000313" key="14">
    <source>
        <dbReference type="EMBL" id="JAV18390.1"/>
    </source>
</evidence>
<dbReference type="GO" id="GO:0048471">
    <property type="term" value="C:perinuclear region of cytoplasm"/>
    <property type="evidence" value="ECO:0007669"/>
    <property type="project" value="UniProtKB-SubCell"/>
</dbReference>
<keyword evidence="5 13" id="KW-0812">Transmembrane</keyword>
<dbReference type="Pfam" id="PF10164">
    <property type="entry name" value="BRI3"/>
    <property type="match status" value="1"/>
</dbReference>
<evidence type="ECO:0000256" key="1">
    <source>
        <dbReference type="ARBA" id="ARBA00004155"/>
    </source>
</evidence>
<evidence type="ECO:0000256" key="10">
    <source>
        <dbReference type="ARBA" id="ARBA00035449"/>
    </source>
</evidence>
<feature type="compositionally biased region" description="Polar residues" evidence="12">
    <location>
        <begin position="18"/>
        <end position="32"/>
    </location>
</feature>